<sequence>MEIDLLELPTKELMDKIGAGSHKPGSGSAAALNGILSCKLILTVIELTLDPKRVKTYGNCSKEFSEIKSKIGETIGPRLEELFKEDARQFDKAIQKRIERDNEQNQQVKNQLQENALLELKKSTELPIEIADLCIELAKSAIIVFNKGFKAARGDSGVALSSALSGLTGCLSIISLNLQSFPKSIWTDKIKIKRNTLRKEYELLTTENVKLMNILDEEADTKNDFLAEFVEIRKMFFGNSRLKDSDIETLARRIQNALWTYQDLIWPTGSPINLLGILKPEKVIQLLKFAFHKVDTLGVNESNEEIAGIINNQDFTIHISLMYAPEVVNFTTAHELGHALLHDQIELHRDIPLDGSEIAKNRSIVERQADKFAAYFLMPSKTVKQLFQEFFQTEQFQINENTSRMLANCSPAELRKTIRDQRDLSRLIAKCEFYNIRPFRSLSKIFNVSVEAMAIRLEELDLIKY</sequence>
<dbReference type="AlphaFoldDB" id="A0A8J3D4V5"/>
<dbReference type="Proteomes" id="UP000642809">
    <property type="component" value="Unassembled WGS sequence"/>
</dbReference>
<dbReference type="PANTHER" id="PTHR43236">
    <property type="entry name" value="ANTITOXIN HIGA1"/>
    <property type="match status" value="1"/>
</dbReference>
<dbReference type="InterPro" id="IPR052345">
    <property type="entry name" value="Rad_response_metalloprotease"/>
</dbReference>
<evidence type="ECO:0000313" key="3">
    <source>
        <dbReference type="EMBL" id="GHB53898.1"/>
    </source>
</evidence>
<accession>A0A8J3D4V5</accession>
<reference evidence="3" key="2">
    <citation type="submission" date="2020-09" db="EMBL/GenBank/DDBJ databases">
        <authorList>
            <person name="Sun Q."/>
            <person name="Kim S."/>
        </authorList>
    </citation>
    <scope>NUCLEOTIDE SEQUENCE</scope>
    <source>
        <strain evidence="3">KCTC 23224</strain>
    </source>
</reference>
<proteinExistence type="predicted"/>
<dbReference type="InterPro" id="IPR007044">
    <property type="entry name" value="Cyclodeamin/CycHdrlase"/>
</dbReference>
<evidence type="ECO:0000259" key="2">
    <source>
        <dbReference type="Pfam" id="PF06114"/>
    </source>
</evidence>
<dbReference type="Pfam" id="PF04961">
    <property type="entry name" value="FTCD_C"/>
    <property type="match status" value="1"/>
</dbReference>
<dbReference type="PANTHER" id="PTHR43236:SF1">
    <property type="entry name" value="BLL7220 PROTEIN"/>
    <property type="match status" value="1"/>
</dbReference>
<protein>
    <recommendedName>
        <fullName evidence="5">Formiminotetrahydrofolate cyclodeaminase</fullName>
    </recommendedName>
</protein>
<dbReference type="InterPro" id="IPR010359">
    <property type="entry name" value="IrrE_HExxH"/>
</dbReference>
<keyword evidence="4" id="KW-1185">Reference proteome</keyword>
<dbReference type="Gene3D" id="1.10.10.2910">
    <property type="match status" value="1"/>
</dbReference>
<feature type="domain" description="IrrE N-terminal-like" evidence="2">
    <location>
        <begin position="325"/>
        <end position="395"/>
    </location>
</feature>
<dbReference type="InterPro" id="IPR036178">
    <property type="entry name" value="Formintransfe-cycloase-like_sf"/>
</dbReference>
<name>A0A8J3D4V5_9BACT</name>
<gene>
    <name evidence="3" type="ORF">GCM10008106_37730</name>
</gene>
<comment type="caution">
    <text evidence="3">The sequence shown here is derived from an EMBL/GenBank/DDBJ whole genome shotgun (WGS) entry which is preliminary data.</text>
</comment>
<dbReference type="Pfam" id="PF06114">
    <property type="entry name" value="Peptidase_M78"/>
    <property type="match status" value="1"/>
</dbReference>
<feature type="domain" description="Cyclodeaminase/cyclohydrolase" evidence="1">
    <location>
        <begin position="10"/>
        <end position="191"/>
    </location>
</feature>
<reference evidence="3" key="1">
    <citation type="journal article" date="2014" name="Int. J. Syst. Evol. Microbiol.">
        <title>Complete genome sequence of Corynebacterium casei LMG S-19264T (=DSM 44701T), isolated from a smear-ripened cheese.</title>
        <authorList>
            <consortium name="US DOE Joint Genome Institute (JGI-PGF)"/>
            <person name="Walter F."/>
            <person name="Albersmeier A."/>
            <person name="Kalinowski J."/>
            <person name="Ruckert C."/>
        </authorList>
    </citation>
    <scope>NUCLEOTIDE SEQUENCE</scope>
    <source>
        <strain evidence="3">KCTC 23224</strain>
    </source>
</reference>
<dbReference type="RefSeq" id="WP_189586754.1">
    <property type="nucleotide sequence ID" value="NZ_BMYF01000042.1"/>
</dbReference>
<organism evidence="3 4">
    <name type="scientific">Mongoliitalea lutea</name>
    <dbReference type="NCBI Taxonomy" id="849756"/>
    <lineage>
        <taxon>Bacteria</taxon>
        <taxon>Pseudomonadati</taxon>
        <taxon>Bacteroidota</taxon>
        <taxon>Cytophagia</taxon>
        <taxon>Cytophagales</taxon>
        <taxon>Cyclobacteriaceae</taxon>
        <taxon>Mongoliitalea</taxon>
    </lineage>
</organism>
<evidence type="ECO:0008006" key="5">
    <source>
        <dbReference type="Google" id="ProtNLM"/>
    </source>
</evidence>
<dbReference type="EMBL" id="BMYF01000042">
    <property type="protein sequence ID" value="GHB53898.1"/>
    <property type="molecule type" value="Genomic_DNA"/>
</dbReference>
<dbReference type="Gene3D" id="1.20.120.680">
    <property type="entry name" value="Formiminotetrahydrofolate cyclodeaminase monomer, up-and-down helical bundle"/>
    <property type="match status" value="1"/>
</dbReference>
<dbReference type="SUPFAM" id="SSF101262">
    <property type="entry name" value="Methenyltetrahydrofolate cyclohydrolase-like"/>
    <property type="match status" value="1"/>
</dbReference>
<evidence type="ECO:0000313" key="4">
    <source>
        <dbReference type="Proteomes" id="UP000642809"/>
    </source>
</evidence>
<evidence type="ECO:0000259" key="1">
    <source>
        <dbReference type="Pfam" id="PF04961"/>
    </source>
</evidence>
<dbReference type="GO" id="GO:0003824">
    <property type="term" value="F:catalytic activity"/>
    <property type="evidence" value="ECO:0007669"/>
    <property type="project" value="InterPro"/>
</dbReference>